<sequence precursor="true">MRLLLMTVLLCLVCTPLQAAQKPNILFIAIDDQNDWIGCLKGHPQIKTPNIDKVASRGTLFTNAHCQSPLCNPSRTSLMTGLRPTTTGIYGLAPWFRTVDRFKDRVSLPQYLEQNGYKTYSTGKIYHGGYGRKKNDKEFNVLGPPAGVGVKPPKKLVNTPNPHPLVDWGTFPHKDEEKGDWKVASWAVDQLNKKPTEPFFLSVGFFLPHVPCYATQKWFDLYPADTVQLPPVLDVDRDDTPRFSWYLHWKLPEPRLKFLKEANEWHNLVRSYLACTSFVDSQVGRVVDALEKNNLAENTIIVIWSDHGWHLGEKLITGKNTLWERSTRVPLIFAGPGITEGAVCSKPAELLDIYPTLVELSGLPPRTDLEGHSLVPQLKDANTPRKWPAITSHNRNNTTVRTENYRYIHYADGSEEFYDMKQDPTEWKNLINDPNYAKLIEEHRTWLPTVNEKPAPGSKHRILRYENGQANWEEEDIKNDDPIPEL</sequence>
<dbReference type="GO" id="GO:0004423">
    <property type="term" value="F:iduronate-2-sulfatase activity"/>
    <property type="evidence" value="ECO:0007669"/>
    <property type="project" value="InterPro"/>
</dbReference>
<evidence type="ECO:0000256" key="4">
    <source>
        <dbReference type="ARBA" id="ARBA00022729"/>
    </source>
</evidence>
<evidence type="ECO:0000256" key="6">
    <source>
        <dbReference type="ARBA" id="ARBA00022837"/>
    </source>
</evidence>
<name>A0A517ZZ56_9PLAN</name>
<dbReference type="GO" id="GO:0046872">
    <property type="term" value="F:metal ion binding"/>
    <property type="evidence" value="ECO:0007669"/>
    <property type="project" value="UniProtKB-KW"/>
</dbReference>
<evidence type="ECO:0000256" key="1">
    <source>
        <dbReference type="ARBA" id="ARBA00001913"/>
    </source>
</evidence>
<organism evidence="7 8">
    <name type="scientific">Gimesia panareensis</name>
    <dbReference type="NCBI Taxonomy" id="2527978"/>
    <lineage>
        <taxon>Bacteria</taxon>
        <taxon>Pseudomonadati</taxon>
        <taxon>Planctomycetota</taxon>
        <taxon>Planctomycetia</taxon>
        <taxon>Planctomycetales</taxon>
        <taxon>Planctomycetaceae</taxon>
        <taxon>Gimesia</taxon>
    </lineage>
</organism>
<protein>
    <submittedName>
        <fullName evidence="7">Choline-sulfatase</fullName>
        <ecNumber evidence="7">3.1.6.6</ecNumber>
    </submittedName>
</protein>
<keyword evidence="6" id="KW-0106">Calcium</keyword>
<dbReference type="InterPro" id="IPR035874">
    <property type="entry name" value="IDS"/>
</dbReference>
<proteinExistence type="inferred from homology"/>
<evidence type="ECO:0000313" key="7">
    <source>
        <dbReference type="EMBL" id="QDT24741.1"/>
    </source>
</evidence>
<dbReference type="CDD" id="cd16030">
    <property type="entry name" value="iduronate-2-sulfatase"/>
    <property type="match status" value="1"/>
</dbReference>
<keyword evidence="3" id="KW-0479">Metal-binding</keyword>
<dbReference type="EMBL" id="CP037421">
    <property type="protein sequence ID" value="QDT24741.1"/>
    <property type="molecule type" value="Genomic_DNA"/>
</dbReference>
<evidence type="ECO:0000256" key="5">
    <source>
        <dbReference type="ARBA" id="ARBA00022801"/>
    </source>
</evidence>
<dbReference type="RefSeq" id="WP_145102691.1">
    <property type="nucleotide sequence ID" value="NZ_CP036277.1"/>
</dbReference>
<accession>A0A517PZD2</accession>
<keyword evidence="4" id="KW-0732">Signal</keyword>
<dbReference type="Gene3D" id="3.40.720.10">
    <property type="entry name" value="Alkaline Phosphatase, subunit A"/>
    <property type="match status" value="1"/>
</dbReference>
<dbReference type="Pfam" id="PF00884">
    <property type="entry name" value="Sulfatase"/>
    <property type="match status" value="1"/>
</dbReference>
<reference evidence="7 8" key="1">
    <citation type="submission" date="2019-03" db="EMBL/GenBank/DDBJ databases">
        <title>Deep-cultivation of Planctomycetes and their phenomic and genomic characterization uncovers novel biology.</title>
        <authorList>
            <person name="Wiegand S."/>
            <person name="Jogler M."/>
            <person name="Boedeker C."/>
            <person name="Pinto D."/>
            <person name="Vollmers J."/>
            <person name="Rivas-Marin E."/>
            <person name="Kohn T."/>
            <person name="Peeters S.H."/>
            <person name="Heuer A."/>
            <person name="Rast P."/>
            <person name="Oberbeckmann S."/>
            <person name="Bunk B."/>
            <person name="Jeske O."/>
            <person name="Meyerdierks A."/>
            <person name="Storesund J.E."/>
            <person name="Kallscheuer N."/>
            <person name="Luecker S."/>
            <person name="Lage O.M."/>
            <person name="Pohl T."/>
            <person name="Merkel B.J."/>
            <person name="Hornburger P."/>
            <person name="Mueller R.-W."/>
            <person name="Bruemmer F."/>
            <person name="Labrenz M."/>
            <person name="Spormann A.M."/>
            <person name="Op den Camp H."/>
            <person name="Overmann J."/>
            <person name="Amann R."/>
            <person name="Jetten M.S.M."/>
            <person name="Mascher T."/>
            <person name="Medema M.H."/>
            <person name="Devos D.P."/>
            <person name="Kaster A.-K."/>
            <person name="Ovreas L."/>
            <person name="Rohde M."/>
            <person name="Galperin M.Y."/>
            <person name="Jogler C."/>
        </authorList>
    </citation>
    <scope>NUCLEOTIDE SEQUENCE [LARGE SCALE GENOMIC DNA]</scope>
    <source>
        <strain evidence="7 8">Enr10</strain>
    </source>
</reference>
<dbReference type="GO" id="GO:0047753">
    <property type="term" value="F:choline-sulfatase activity"/>
    <property type="evidence" value="ECO:0007669"/>
    <property type="project" value="UniProtKB-EC"/>
</dbReference>
<dbReference type="Proteomes" id="UP000315647">
    <property type="component" value="Chromosome"/>
</dbReference>
<accession>A0A517ZZ56</accession>
<evidence type="ECO:0000313" key="8">
    <source>
        <dbReference type="Proteomes" id="UP000315647"/>
    </source>
</evidence>
<gene>
    <name evidence="7" type="primary">betC_1</name>
    <name evidence="7" type="ORF">Enr10x_00310</name>
</gene>
<dbReference type="SUPFAM" id="SSF53649">
    <property type="entry name" value="Alkaline phosphatase-like"/>
    <property type="match status" value="1"/>
</dbReference>
<evidence type="ECO:0000256" key="2">
    <source>
        <dbReference type="ARBA" id="ARBA00008779"/>
    </source>
</evidence>
<dbReference type="AlphaFoldDB" id="A0A517ZZ56"/>
<dbReference type="PANTHER" id="PTHR45953:SF1">
    <property type="entry name" value="IDURONATE 2-SULFATASE"/>
    <property type="match status" value="1"/>
</dbReference>
<comment type="similarity">
    <text evidence="2">Belongs to the sulfatase family.</text>
</comment>
<keyword evidence="5 7" id="KW-0378">Hydrolase</keyword>
<comment type="cofactor">
    <cofactor evidence="1">
        <name>Ca(2+)</name>
        <dbReference type="ChEBI" id="CHEBI:29108"/>
    </cofactor>
</comment>
<dbReference type="InterPro" id="IPR017850">
    <property type="entry name" value="Alkaline_phosphatase_core_sf"/>
</dbReference>
<dbReference type="EC" id="3.1.6.6" evidence="7"/>
<keyword evidence="8" id="KW-1185">Reference proteome</keyword>
<dbReference type="PANTHER" id="PTHR45953">
    <property type="entry name" value="IDURONATE 2-SULFATASE"/>
    <property type="match status" value="1"/>
</dbReference>
<evidence type="ECO:0000256" key="3">
    <source>
        <dbReference type="ARBA" id="ARBA00022723"/>
    </source>
</evidence>
<dbReference type="InterPro" id="IPR000917">
    <property type="entry name" value="Sulfatase_N"/>
</dbReference>
<dbReference type="GO" id="GO:0005737">
    <property type="term" value="C:cytoplasm"/>
    <property type="evidence" value="ECO:0007669"/>
    <property type="project" value="TreeGrafter"/>
</dbReference>